<dbReference type="Gene3D" id="2.60.120.260">
    <property type="entry name" value="Galactose-binding domain-like"/>
    <property type="match status" value="1"/>
</dbReference>
<evidence type="ECO:0000259" key="1">
    <source>
        <dbReference type="Pfam" id="PF03644"/>
    </source>
</evidence>
<comment type="caution">
    <text evidence="2">The sequence shown here is derived from an EMBL/GenBank/DDBJ whole genome shotgun (WGS) entry which is preliminary data.</text>
</comment>
<sequence>MPIKSPKALFEWNEEDSQHNCALKKLKTSKQELISIVCHDYKGGYLEDKYSHGTNEFNEWPPYSLNSWCLIDIFIYFSHNLVTIPPPGWINAAHKNQTLILGTFIVEWEDGRKMLDEILKDDINIEKSVDMLVKLCNYYGFDGWLINIESKVQEDTVVKLQTFLKMLTQKMHISKTFSKIIWYDSIISNGNLEWQNELNDLNNCFLKYSDAIFLNYTWTEANLNNSMKDNKKVFVGIDVFGRGCNSCHGEGGFNTIQAVKQARSRNLGCAIFAPGWTLETLGGEKFDYNNDRFWSLLENDLNKNIEVEIPFYTNFCKGYGKKWYVNGKLEQEKKFFNLSLQSPQPYEYTNLTDGTIFCGSNSFRVTNCHDLFDINTELTSAQVFVLEFAFVEQIELKLYEKDNRTREIETFKKSSSEEECQYDRRWKIKRIEFQTKSNHQKLILVCSGSGFLGYIHFYEKSKHIKNTIEVIERCKNWTSFGGHYIFNGNFNCTTLNDLSHFNIYIRNDKESEWKYNTSFYGSSFEITQLKLDKKQFYLKISSIPGNYSTEIYIE</sequence>
<dbReference type="PANTHER" id="PTHR13246">
    <property type="entry name" value="ENDO BETA N-ACETYLGLUCOSAMINIDASE"/>
    <property type="match status" value="1"/>
</dbReference>
<dbReference type="AlphaFoldDB" id="A0A7I8VBZ0"/>
<proteinExistence type="predicted"/>
<protein>
    <submittedName>
        <fullName evidence="2">DgyrCDS1964</fullName>
    </submittedName>
</protein>
<dbReference type="Proteomes" id="UP000549394">
    <property type="component" value="Unassembled WGS sequence"/>
</dbReference>
<dbReference type="OrthoDB" id="284473at2759"/>
<name>A0A7I8VBZ0_9ANNE</name>
<evidence type="ECO:0000313" key="3">
    <source>
        <dbReference type="Proteomes" id="UP000549394"/>
    </source>
</evidence>
<dbReference type="InterPro" id="IPR005201">
    <property type="entry name" value="TIM_ENGase"/>
</dbReference>
<organism evidence="2 3">
    <name type="scientific">Dimorphilus gyrociliatus</name>
    <dbReference type="NCBI Taxonomy" id="2664684"/>
    <lineage>
        <taxon>Eukaryota</taxon>
        <taxon>Metazoa</taxon>
        <taxon>Spiralia</taxon>
        <taxon>Lophotrochozoa</taxon>
        <taxon>Annelida</taxon>
        <taxon>Polychaeta</taxon>
        <taxon>Polychaeta incertae sedis</taxon>
        <taxon>Dinophilidae</taxon>
        <taxon>Dimorphilus</taxon>
    </lineage>
</organism>
<dbReference type="Pfam" id="PF03644">
    <property type="entry name" value="Glyco_hydro_85"/>
    <property type="match status" value="1"/>
</dbReference>
<feature type="domain" description="Cytosolic endo-beta-N-acetylglucosaminidase TIM barrel" evidence="1">
    <location>
        <begin position="48"/>
        <end position="323"/>
    </location>
</feature>
<dbReference type="InterPro" id="IPR032979">
    <property type="entry name" value="ENGase"/>
</dbReference>
<dbReference type="PANTHER" id="PTHR13246:SF1">
    <property type="entry name" value="CYTOSOLIC ENDO-BETA-N-ACETYLGLUCOSAMINIDASE"/>
    <property type="match status" value="1"/>
</dbReference>
<dbReference type="GO" id="GO:0033925">
    <property type="term" value="F:mannosyl-glycoprotein endo-beta-N-acetylglucosaminidase activity"/>
    <property type="evidence" value="ECO:0007669"/>
    <property type="project" value="UniProtKB-EC"/>
</dbReference>
<dbReference type="CDD" id="cd06547">
    <property type="entry name" value="GH85_ENGase"/>
    <property type="match status" value="1"/>
</dbReference>
<keyword evidence="3" id="KW-1185">Reference proteome</keyword>
<evidence type="ECO:0000313" key="2">
    <source>
        <dbReference type="EMBL" id="CAD5112745.1"/>
    </source>
</evidence>
<dbReference type="Gene3D" id="3.20.20.80">
    <property type="entry name" value="Glycosidases"/>
    <property type="match status" value="1"/>
</dbReference>
<gene>
    <name evidence="2" type="ORF">DGYR_LOCUS1833</name>
</gene>
<accession>A0A7I8VBZ0</accession>
<dbReference type="GO" id="GO:0005829">
    <property type="term" value="C:cytosol"/>
    <property type="evidence" value="ECO:0007669"/>
    <property type="project" value="UniProtKB-SubCell"/>
</dbReference>
<reference evidence="2 3" key="1">
    <citation type="submission" date="2020-08" db="EMBL/GenBank/DDBJ databases">
        <authorList>
            <person name="Hejnol A."/>
        </authorList>
    </citation>
    <scope>NUCLEOTIDE SEQUENCE [LARGE SCALE GENOMIC DNA]</scope>
</reference>
<dbReference type="EMBL" id="CAJFCJ010000002">
    <property type="protein sequence ID" value="CAD5112745.1"/>
    <property type="molecule type" value="Genomic_DNA"/>
</dbReference>